<evidence type="ECO:0000313" key="2">
    <source>
        <dbReference type="EMBL" id="OIW22290.1"/>
    </source>
</evidence>
<reference evidence="2 3" key="1">
    <citation type="submission" date="2016-10" db="EMBL/GenBank/DDBJ databases">
        <title>Draft genome sequence of Coniochaeta ligniaria NRRL30616, a lignocellulolytic fungus for bioabatement of inhibitors in plant biomass hydrolysates.</title>
        <authorList>
            <consortium name="DOE Joint Genome Institute"/>
            <person name="Jimenez D.J."/>
            <person name="Hector R.E."/>
            <person name="Riley R."/>
            <person name="Sun H."/>
            <person name="Grigoriev I.V."/>
            <person name="Van Elsas J.D."/>
            <person name="Nichols N.N."/>
        </authorList>
    </citation>
    <scope>NUCLEOTIDE SEQUENCE [LARGE SCALE GENOMIC DNA]</scope>
    <source>
        <strain evidence="2 3">NRRL 30616</strain>
    </source>
</reference>
<proteinExistence type="predicted"/>
<dbReference type="AlphaFoldDB" id="A0A1J7J449"/>
<feature type="compositionally biased region" description="Gly residues" evidence="1">
    <location>
        <begin position="155"/>
        <end position="164"/>
    </location>
</feature>
<protein>
    <submittedName>
        <fullName evidence="2">Uncharacterized protein</fullName>
    </submittedName>
</protein>
<dbReference type="Proteomes" id="UP000182658">
    <property type="component" value="Unassembled WGS sequence"/>
</dbReference>
<evidence type="ECO:0000256" key="1">
    <source>
        <dbReference type="SAM" id="MobiDB-lite"/>
    </source>
</evidence>
<feature type="region of interest" description="Disordered" evidence="1">
    <location>
        <begin position="116"/>
        <end position="164"/>
    </location>
</feature>
<name>A0A1J7J449_9PEZI</name>
<sequence>MVEDADALRGRRRGWFVGGLKCRHGRKQSLAILHHSSSSDAPRRLPPPLSPDLIAHMTLEANVIGLLPFFLCGSHVMLIPIFADISITTILMPTITRAGAGRRGWRWTRRPISADIRSRSGARAPSSQHPGSFCRGGGRLATGHQRPSPTAAAGPAGGIFGTHL</sequence>
<evidence type="ECO:0000313" key="3">
    <source>
        <dbReference type="Proteomes" id="UP000182658"/>
    </source>
</evidence>
<keyword evidence="3" id="KW-1185">Reference proteome</keyword>
<dbReference type="InParanoid" id="A0A1J7J449"/>
<gene>
    <name evidence="2" type="ORF">CONLIGDRAFT_278577</name>
</gene>
<dbReference type="EMBL" id="KV875124">
    <property type="protein sequence ID" value="OIW22290.1"/>
    <property type="molecule type" value="Genomic_DNA"/>
</dbReference>
<accession>A0A1J7J449</accession>
<organism evidence="2 3">
    <name type="scientific">Coniochaeta ligniaria NRRL 30616</name>
    <dbReference type="NCBI Taxonomy" id="1408157"/>
    <lineage>
        <taxon>Eukaryota</taxon>
        <taxon>Fungi</taxon>
        <taxon>Dikarya</taxon>
        <taxon>Ascomycota</taxon>
        <taxon>Pezizomycotina</taxon>
        <taxon>Sordariomycetes</taxon>
        <taxon>Sordariomycetidae</taxon>
        <taxon>Coniochaetales</taxon>
        <taxon>Coniochaetaceae</taxon>
        <taxon>Coniochaeta</taxon>
    </lineage>
</organism>